<organism evidence="2 3">
    <name type="scientific">Toxocara canis</name>
    <name type="common">Canine roundworm</name>
    <dbReference type="NCBI Taxonomy" id="6265"/>
    <lineage>
        <taxon>Eukaryota</taxon>
        <taxon>Metazoa</taxon>
        <taxon>Ecdysozoa</taxon>
        <taxon>Nematoda</taxon>
        <taxon>Chromadorea</taxon>
        <taxon>Rhabditida</taxon>
        <taxon>Spirurina</taxon>
        <taxon>Ascaridomorpha</taxon>
        <taxon>Ascaridoidea</taxon>
        <taxon>Toxocaridae</taxon>
        <taxon>Toxocara</taxon>
    </lineage>
</organism>
<name>A0A183U0T7_TOXCA</name>
<reference evidence="3" key="1">
    <citation type="submission" date="2016-06" db="UniProtKB">
        <authorList>
            <consortium name="WormBaseParasite"/>
        </authorList>
    </citation>
    <scope>IDENTIFICATION</scope>
</reference>
<keyword evidence="2" id="KW-1185">Reference proteome</keyword>
<accession>A0A183U0T7</accession>
<dbReference type="AlphaFoldDB" id="A0A183U0T7"/>
<gene>
    <name evidence="1" type="ORF">TCNE_LOCUS2107</name>
</gene>
<reference evidence="1 2" key="2">
    <citation type="submission" date="2018-11" db="EMBL/GenBank/DDBJ databases">
        <authorList>
            <consortium name="Pathogen Informatics"/>
        </authorList>
    </citation>
    <scope>NUCLEOTIDE SEQUENCE [LARGE SCALE GENOMIC DNA]</scope>
</reference>
<dbReference type="WBParaSite" id="TCNE_0000210701-mRNA-1">
    <property type="protein sequence ID" value="TCNE_0000210701-mRNA-1"/>
    <property type="gene ID" value="TCNE_0000210701"/>
</dbReference>
<dbReference type="EMBL" id="UYWY01001937">
    <property type="protein sequence ID" value="VDM27482.1"/>
    <property type="molecule type" value="Genomic_DNA"/>
</dbReference>
<dbReference type="Proteomes" id="UP000050794">
    <property type="component" value="Unassembled WGS sequence"/>
</dbReference>
<proteinExistence type="predicted"/>
<protein>
    <submittedName>
        <fullName evidence="1 3">Uncharacterized protein</fullName>
    </submittedName>
</protein>
<evidence type="ECO:0000313" key="1">
    <source>
        <dbReference type="EMBL" id="VDM27482.1"/>
    </source>
</evidence>
<sequence>MQLCYSPRNRVYCIYGIGFTAEKYEEEVFYNDDASPYGDQLETAATPACSGNPLTKAEYGGGWIQTSKGTFNIFFVCCKKCDEFNTSTERTRLRLKNMFTAYSYLNFKKIYEVFQTNDKMRELLYAERYLLVIDDKESNSRVIDLPTCLSDGFRLVSLLKL</sequence>
<evidence type="ECO:0000313" key="3">
    <source>
        <dbReference type="WBParaSite" id="TCNE_0000210701-mRNA-1"/>
    </source>
</evidence>
<evidence type="ECO:0000313" key="2">
    <source>
        <dbReference type="Proteomes" id="UP000050794"/>
    </source>
</evidence>